<evidence type="ECO:0000259" key="1">
    <source>
        <dbReference type="PROSITE" id="PS50089"/>
    </source>
</evidence>
<dbReference type="SUPFAM" id="SSF57850">
    <property type="entry name" value="RING/U-box"/>
    <property type="match status" value="1"/>
</dbReference>
<dbReference type="InterPro" id="IPR013083">
    <property type="entry name" value="Znf_RING/FYVE/PHD"/>
</dbReference>
<evidence type="ECO:0000313" key="2">
    <source>
        <dbReference type="EMBL" id="QHS80247.1"/>
    </source>
</evidence>
<proteinExistence type="predicted"/>
<dbReference type="InterPro" id="IPR001841">
    <property type="entry name" value="Znf_RING"/>
</dbReference>
<dbReference type="PROSITE" id="PS50089">
    <property type="entry name" value="ZF_RING_2"/>
    <property type="match status" value="1"/>
</dbReference>
<accession>A0A6C0AK90</accession>
<dbReference type="Pfam" id="PF13639">
    <property type="entry name" value="zf-RING_2"/>
    <property type="match status" value="1"/>
</dbReference>
<sequence length="89" mass="11062">MNIPLDNDETCIICFHQLPKKKKYIICYTCDKKYHYNCVMEWYKQNKYNERVCPHCMTNDFLYLFDDKWYYDYCSCFGYAKYKPVINIK</sequence>
<name>A0A6C0AK90_9ZZZZ</name>
<feature type="domain" description="RING-type" evidence="1">
    <location>
        <begin position="11"/>
        <end position="56"/>
    </location>
</feature>
<organism evidence="2">
    <name type="scientific">viral metagenome</name>
    <dbReference type="NCBI Taxonomy" id="1070528"/>
    <lineage>
        <taxon>unclassified sequences</taxon>
        <taxon>metagenomes</taxon>
        <taxon>organismal metagenomes</taxon>
    </lineage>
</organism>
<dbReference type="Gene3D" id="3.30.40.10">
    <property type="entry name" value="Zinc/RING finger domain, C3HC4 (zinc finger)"/>
    <property type="match status" value="1"/>
</dbReference>
<dbReference type="AlphaFoldDB" id="A0A6C0AK90"/>
<dbReference type="EMBL" id="MN740676">
    <property type="protein sequence ID" value="QHS80247.1"/>
    <property type="molecule type" value="Genomic_DNA"/>
</dbReference>
<protein>
    <recommendedName>
        <fullName evidence="1">RING-type domain-containing protein</fullName>
    </recommendedName>
</protein>
<reference evidence="2" key="1">
    <citation type="journal article" date="2020" name="Nature">
        <title>Giant virus diversity and host interactions through global metagenomics.</title>
        <authorList>
            <person name="Schulz F."/>
            <person name="Roux S."/>
            <person name="Paez-Espino D."/>
            <person name="Jungbluth S."/>
            <person name="Walsh D.A."/>
            <person name="Denef V.J."/>
            <person name="McMahon K.D."/>
            <person name="Konstantinidis K.T."/>
            <person name="Eloe-Fadrosh E.A."/>
            <person name="Kyrpides N.C."/>
            <person name="Woyke T."/>
        </authorList>
    </citation>
    <scope>NUCLEOTIDE SEQUENCE</scope>
    <source>
        <strain evidence="2">GVMAG-S-1039698-54</strain>
    </source>
</reference>